<evidence type="ECO:0000256" key="1">
    <source>
        <dbReference type="SAM" id="Coils"/>
    </source>
</evidence>
<dbReference type="OrthoDB" id="5406275at2759"/>
<evidence type="ECO:0000313" key="2">
    <source>
        <dbReference type="Proteomes" id="UP000515152"/>
    </source>
</evidence>
<sequence>MDAQIAKTTQSFPSAAEMRDTTQMLMQPNANWEEYLTPAPLSIAIMGELVFISSGTDFSINKNPPPTGFKYIKYPESFRACLMQICNSGWHAFNEAHKNMDQIRMHTATVPDYMKVAVEILFEGNDEVIETLLPNQLEAINTIADECKILAEGVENKYSIVINLIQELLEACVNAEHFHGEELEKVKMKLKENEMREKTAKELDERSKKAMENMSKQLEDAQDEYKKSMDSLPSWWEMIGTDLAGGITESMTGIVNGVTALITAPVRTTCSAVEKVSATYHSIKPQDEDVDMVSQMIICSKSGEILSIIDSLKQYVNDSKIDWRNLYDQNNKCTKTTWTESQFQRISEDLKKMPQVKLKKRALSLCNMGIAICRDLATYQPDQMWDEKETKQLIKKLQELNVEAHAFDCEIKATSGSPALNPKPPMMFKAENNSSGRQSASQSACENARFRIEQSREKLEQSQDSYAKCVENMEKNRKELTDVLVEMQNCQIKEVDFKTKIDMLVKGLDAMSRVKEQWEKMIRFFQMLSTLVKTSFSKTLHNFVTTADDTKKLSYNSKLFAKDLLYKQAFQASNIASLVHMISGTYTDVSNKYLMDRVSSLGKLMAMDKSKPEFLQERLNLQESCQAAQEGILQLVMKNKKEFESKTDARMAKIEGELIAILPAAPPQETERIMEIVQAGFKEAGFGEE</sequence>
<dbReference type="AlphaFoldDB" id="A0A6P8GPD0"/>
<dbReference type="RefSeq" id="XP_031436660.1">
    <property type="nucleotide sequence ID" value="XM_031580800.2"/>
</dbReference>
<proteinExistence type="predicted"/>
<keyword evidence="2" id="KW-1185">Reference proteome</keyword>
<feature type="coiled-coil region" evidence="1">
    <location>
        <begin position="445"/>
        <end position="490"/>
    </location>
</feature>
<keyword evidence="1" id="KW-0175">Coiled coil</keyword>
<dbReference type="KEGG" id="char:105899570"/>
<name>A0A6P8GPD0_CLUHA</name>
<gene>
    <name evidence="3 4" type="primary">LOC105899570</name>
</gene>
<evidence type="ECO:0000313" key="3">
    <source>
        <dbReference type="RefSeq" id="XP_031436659.1"/>
    </source>
</evidence>
<dbReference type="Proteomes" id="UP000515152">
    <property type="component" value="Chromosome 14"/>
</dbReference>
<reference evidence="3 4" key="1">
    <citation type="submission" date="2025-04" db="UniProtKB">
        <authorList>
            <consortium name="RefSeq"/>
        </authorList>
    </citation>
    <scope>IDENTIFICATION</scope>
</reference>
<accession>A0A6P8GPD0</accession>
<dbReference type="PANTHER" id="PTHR33488:SF2">
    <property type="entry name" value="EARLY ENDOSOME ANTIGEN 1-LIKE"/>
    <property type="match status" value="1"/>
</dbReference>
<protein>
    <submittedName>
        <fullName evidence="3 4">Uncharacterized protein LOC105899570</fullName>
    </submittedName>
</protein>
<dbReference type="GeneID" id="105899570"/>
<feature type="coiled-coil region" evidence="1">
    <location>
        <begin position="200"/>
        <end position="231"/>
    </location>
</feature>
<organism evidence="2 4">
    <name type="scientific">Clupea harengus</name>
    <name type="common">Atlantic herring</name>
    <dbReference type="NCBI Taxonomy" id="7950"/>
    <lineage>
        <taxon>Eukaryota</taxon>
        <taxon>Metazoa</taxon>
        <taxon>Chordata</taxon>
        <taxon>Craniata</taxon>
        <taxon>Vertebrata</taxon>
        <taxon>Euteleostomi</taxon>
        <taxon>Actinopterygii</taxon>
        <taxon>Neopterygii</taxon>
        <taxon>Teleostei</taxon>
        <taxon>Clupei</taxon>
        <taxon>Clupeiformes</taxon>
        <taxon>Clupeoidei</taxon>
        <taxon>Clupeidae</taxon>
        <taxon>Clupea</taxon>
    </lineage>
</organism>
<dbReference type="RefSeq" id="XP_031436659.1">
    <property type="nucleotide sequence ID" value="XM_031580799.2"/>
</dbReference>
<evidence type="ECO:0000313" key="4">
    <source>
        <dbReference type="RefSeq" id="XP_031436660.1"/>
    </source>
</evidence>
<dbReference type="PANTHER" id="PTHR33488">
    <property type="entry name" value="ZGC:162509"/>
    <property type="match status" value="1"/>
</dbReference>